<evidence type="ECO:0000313" key="4">
    <source>
        <dbReference type="Proteomes" id="UP000033682"/>
    </source>
</evidence>
<dbReference type="InterPro" id="IPR024968">
    <property type="entry name" value="SlpA_C_lactobacillus"/>
</dbReference>
<dbReference type="Gene3D" id="1.20.120.1850">
    <property type="entry name" value="Ebh helix bundles repeating unit (S and A modules)"/>
    <property type="match status" value="1"/>
</dbReference>
<dbReference type="AlphaFoldDB" id="A0A0F4LPJ7"/>
<keyword evidence="4" id="KW-1185">Reference proteome</keyword>
<evidence type="ECO:0000313" key="3">
    <source>
        <dbReference type="EMBL" id="KJY60248.1"/>
    </source>
</evidence>
<feature type="chain" id="PRO_5038916208" evidence="1">
    <location>
        <begin position="25"/>
        <end position="522"/>
    </location>
</feature>
<dbReference type="EMBL" id="JXLG01000009">
    <property type="protein sequence ID" value="KJY60248.1"/>
    <property type="molecule type" value="Genomic_DNA"/>
</dbReference>
<keyword evidence="1" id="KW-0732">Signal</keyword>
<dbReference type="PATRIC" id="fig|303541.3.peg.1358"/>
<feature type="domain" description="S-layer protein C-terminal" evidence="2">
    <location>
        <begin position="129"/>
        <end position="188"/>
    </location>
</feature>
<feature type="signal peptide" evidence="1">
    <location>
        <begin position="1"/>
        <end position="24"/>
    </location>
</feature>
<evidence type="ECO:0000259" key="2">
    <source>
        <dbReference type="Pfam" id="PF03217"/>
    </source>
</evidence>
<protein>
    <submittedName>
        <fullName evidence="3">Cell separation protein</fullName>
    </submittedName>
</protein>
<feature type="domain" description="S-layer protein C-terminal" evidence="2">
    <location>
        <begin position="216"/>
        <end position="264"/>
    </location>
</feature>
<name>A0A0F4LPJ7_9LACO</name>
<dbReference type="Proteomes" id="UP000033682">
    <property type="component" value="Unassembled WGS sequence"/>
</dbReference>
<gene>
    <name evidence="3" type="ORF">JF72_11930</name>
</gene>
<feature type="domain" description="S-layer protein C-terminal" evidence="2">
    <location>
        <begin position="46"/>
        <end position="113"/>
    </location>
</feature>
<evidence type="ECO:0000256" key="1">
    <source>
        <dbReference type="SAM" id="SignalP"/>
    </source>
</evidence>
<reference evidence="3 4" key="1">
    <citation type="submission" date="2015-01" db="EMBL/GenBank/DDBJ databases">
        <title>Comparative genomics of the lactic acid bacteria isolated from the honey bee gut.</title>
        <authorList>
            <person name="Ellegaard K.M."/>
            <person name="Tamarit D."/>
            <person name="Javelind E."/>
            <person name="Olofsson T."/>
            <person name="Andersson S.G."/>
            <person name="Vasquez A."/>
        </authorList>
    </citation>
    <scope>NUCLEOTIDE SEQUENCE [LARGE SCALE GENOMIC DNA]</scope>
    <source>
        <strain evidence="3 4">Hma11</strain>
    </source>
</reference>
<dbReference type="RefSeq" id="WP_046307706.1">
    <property type="nucleotide sequence ID" value="NZ_KQ034000.1"/>
</dbReference>
<sequence length="522" mass="56363">MKLSHKLMVVSAAALIGVSPVLSASQTAVVQAAHKSTAKKTSSTKKNASKKGTIKLSHNSYVYDKDGKRLKTYMGSEKNTTIGKGYTLKYASKVTIGGIEFYDIGGGAFVKAANVGYVDGKKVTKANATTATASAKIKHNAYIYDAKGKTDKKKIKKGQTVTFDQAIYIGKKLYYRISGQTNQFIKAANVGKLAGATLKPVNESITPSDNQNDPTVITLNHNAYIYDDQGNASKTLLKKGQQIQVDKLQYIDGKLYYRISDSKYPGENQWVKKSNVGVITGKQLKPANEKPTDDQDATFATIARDTNVYDEKGIAQPTKTFAKGHVARVNELRYIWVQSESKAVLFYKLQSDKNGFIKEDDVNIISGHKLTPVNTPEIAKNQAITATDADKKSLQDALGEAAAVKASDAYKLSAKALRDSYDAAIDTGIQVNTAISTVAQVNDTLSKITTAKNALNGKKIPVNDLNNLTITEADQIVQLAATANGVDKSAIQFSKNNTILTITGANGFQQTLNITDYATANK</sequence>
<comment type="caution">
    <text evidence="3">The sequence shown here is derived from an EMBL/GenBank/DDBJ whole genome shotgun (WGS) entry which is preliminary data.</text>
</comment>
<dbReference type="HOGENOM" id="CLU_027060_0_0_9"/>
<dbReference type="STRING" id="303541.JF72_11930"/>
<accession>A0A0F4LPJ7</accession>
<proteinExistence type="predicted"/>
<organism evidence="3 4">
    <name type="scientific">Lactobacillus apis</name>
    <dbReference type="NCBI Taxonomy" id="303541"/>
    <lineage>
        <taxon>Bacteria</taxon>
        <taxon>Bacillati</taxon>
        <taxon>Bacillota</taxon>
        <taxon>Bacilli</taxon>
        <taxon>Lactobacillales</taxon>
        <taxon>Lactobacillaceae</taxon>
        <taxon>Lactobacillus</taxon>
    </lineage>
</organism>
<dbReference type="Pfam" id="PF03217">
    <property type="entry name" value="SlpA"/>
    <property type="match status" value="3"/>
</dbReference>